<accession>A0A2G9TXR0</accession>
<evidence type="ECO:0000256" key="1">
    <source>
        <dbReference type="ARBA" id="ARBA00023157"/>
    </source>
</evidence>
<dbReference type="PROSITE" id="PS00615">
    <property type="entry name" value="C_TYPE_LECTIN_1"/>
    <property type="match status" value="1"/>
</dbReference>
<organism evidence="3 4">
    <name type="scientific">Teladorsagia circumcincta</name>
    <name type="common">Brown stomach worm</name>
    <name type="synonym">Ostertagia circumcincta</name>
    <dbReference type="NCBI Taxonomy" id="45464"/>
    <lineage>
        <taxon>Eukaryota</taxon>
        <taxon>Metazoa</taxon>
        <taxon>Ecdysozoa</taxon>
        <taxon>Nematoda</taxon>
        <taxon>Chromadorea</taxon>
        <taxon>Rhabditida</taxon>
        <taxon>Rhabditina</taxon>
        <taxon>Rhabditomorpha</taxon>
        <taxon>Strongyloidea</taxon>
        <taxon>Trichostrongylidae</taxon>
        <taxon>Teladorsagia</taxon>
    </lineage>
</organism>
<dbReference type="Pfam" id="PF00059">
    <property type="entry name" value="Lectin_C"/>
    <property type="match status" value="1"/>
</dbReference>
<dbReference type="InterPro" id="IPR001304">
    <property type="entry name" value="C-type_lectin-like"/>
</dbReference>
<dbReference type="CDD" id="cd00037">
    <property type="entry name" value="CLECT"/>
    <property type="match status" value="1"/>
</dbReference>
<dbReference type="Gene3D" id="3.10.100.10">
    <property type="entry name" value="Mannose-Binding Protein A, subunit A"/>
    <property type="match status" value="1"/>
</dbReference>
<keyword evidence="1" id="KW-1015">Disulfide bond</keyword>
<dbReference type="InterPro" id="IPR018378">
    <property type="entry name" value="C-type_lectin_CS"/>
</dbReference>
<dbReference type="SUPFAM" id="SSF56436">
    <property type="entry name" value="C-type lectin-like"/>
    <property type="match status" value="1"/>
</dbReference>
<dbReference type="PROSITE" id="PS50041">
    <property type="entry name" value="C_TYPE_LECTIN_2"/>
    <property type="match status" value="1"/>
</dbReference>
<sequence>GDGLLGTGGQLGIRFFDCSFVFTNRTSYFAASATCESDGGRLASIHNAYTNNFIQQMAEKEGILVWLGLKCSDLVAKNCQWDDGKGPSYPYDAFYPGNPSVIGSCVLMMIGGPADGKWISGDCDNMQIGFVCQVSKQGISFLFLEAAIAMVGG</sequence>
<name>A0A2G9TXR0_TELCI</name>
<proteinExistence type="predicted"/>
<reference evidence="3 4" key="1">
    <citation type="submission" date="2015-09" db="EMBL/GenBank/DDBJ databases">
        <title>Draft genome of the parasitic nematode Teladorsagia circumcincta isolate WARC Sus (inbred).</title>
        <authorList>
            <person name="Mitreva M."/>
        </authorList>
    </citation>
    <scope>NUCLEOTIDE SEQUENCE [LARGE SCALE GENOMIC DNA]</scope>
    <source>
        <strain evidence="3 4">S</strain>
    </source>
</reference>
<dbReference type="InterPro" id="IPR016186">
    <property type="entry name" value="C-type_lectin-like/link_sf"/>
</dbReference>
<dbReference type="OrthoDB" id="5838622at2759"/>
<dbReference type="PANTHER" id="PTHR22991">
    <property type="entry name" value="PROTEIN CBG13490"/>
    <property type="match status" value="1"/>
</dbReference>
<evidence type="ECO:0000259" key="2">
    <source>
        <dbReference type="PROSITE" id="PS50041"/>
    </source>
</evidence>
<protein>
    <submittedName>
        <fullName evidence="3">Lectin C-type domain protein</fullName>
    </submittedName>
</protein>
<dbReference type="InterPro" id="IPR050976">
    <property type="entry name" value="Snaclec"/>
</dbReference>
<feature type="non-terminal residue" evidence="3">
    <location>
        <position position="1"/>
    </location>
</feature>
<dbReference type="AlphaFoldDB" id="A0A2G9TXR0"/>
<dbReference type="EMBL" id="KZ352371">
    <property type="protein sequence ID" value="PIO62232.1"/>
    <property type="molecule type" value="Genomic_DNA"/>
</dbReference>
<feature type="domain" description="C-type lectin" evidence="2">
    <location>
        <begin position="18"/>
        <end position="124"/>
    </location>
</feature>
<evidence type="ECO:0000313" key="4">
    <source>
        <dbReference type="Proteomes" id="UP000230423"/>
    </source>
</evidence>
<gene>
    <name evidence="3" type="ORF">TELCIR_16219</name>
</gene>
<dbReference type="PANTHER" id="PTHR22991:SF40">
    <property type="entry name" value="PROTEIN CBG13490"/>
    <property type="match status" value="1"/>
</dbReference>
<dbReference type="InterPro" id="IPR016187">
    <property type="entry name" value="CTDL_fold"/>
</dbReference>
<evidence type="ECO:0000313" key="3">
    <source>
        <dbReference type="EMBL" id="PIO62232.1"/>
    </source>
</evidence>
<dbReference type="SMART" id="SM00034">
    <property type="entry name" value="CLECT"/>
    <property type="match status" value="1"/>
</dbReference>
<dbReference type="Proteomes" id="UP000230423">
    <property type="component" value="Unassembled WGS sequence"/>
</dbReference>
<keyword evidence="4" id="KW-1185">Reference proteome</keyword>